<evidence type="ECO:0000313" key="2">
    <source>
        <dbReference type="Proteomes" id="UP000265040"/>
    </source>
</evidence>
<accession>A0A3Q1JM17</accession>
<sequence length="102" mass="11546">VETIADRYVHVGDRLEEVKLAVAALNRAKSPVSDGLTAEFYQCYVDLLAPVLCRLFSVMQEERRCAESFLRGVITLANYRPNSLLKTDSKILAWCWGFGFVM</sequence>
<protein>
    <submittedName>
        <fullName evidence="1">Uncharacterized protein</fullName>
    </submittedName>
</protein>
<reference evidence="1" key="3">
    <citation type="submission" date="2025-09" db="UniProtKB">
        <authorList>
            <consortium name="Ensembl"/>
        </authorList>
    </citation>
    <scope>IDENTIFICATION</scope>
</reference>
<proteinExistence type="predicted"/>
<evidence type="ECO:0000313" key="1">
    <source>
        <dbReference type="Ensembl" id="ENSATEP00000015851.2"/>
    </source>
</evidence>
<name>A0A3Q1JM17_ANATE</name>
<dbReference type="InParanoid" id="A0A3Q1JM17"/>
<dbReference type="Ensembl" id="ENSATET00000016095.2">
    <property type="protein sequence ID" value="ENSATEP00000015851.2"/>
    <property type="gene ID" value="ENSATEG00000011008.2"/>
</dbReference>
<dbReference type="STRING" id="64144.ENSATEP00000015851"/>
<dbReference type="PANTHER" id="PTHR19446">
    <property type="entry name" value="REVERSE TRANSCRIPTASES"/>
    <property type="match status" value="1"/>
</dbReference>
<reference evidence="1" key="1">
    <citation type="submission" date="2021-04" db="EMBL/GenBank/DDBJ databases">
        <authorList>
            <consortium name="Wellcome Sanger Institute Data Sharing"/>
        </authorList>
    </citation>
    <scope>NUCLEOTIDE SEQUENCE [LARGE SCALE GENOMIC DNA]</scope>
</reference>
<gene>
    <name evidence="1" type="primary">FXYD6</name>
</gene>
<reference evidence="1" key="2">
    <citation type="submission" date="2025-08" db="UniProtKB">
        <authorList>
            <consortium name="Ensembl"/>
        </authorList>
    </citation>
    <scope>IDENTIFICATION</scope>
</reference>
<dbReference type="Proteomes" id="UP000265040">
    <property type="component" value="Chromosome 22"/>
</dbReference>
<dbReference type="AlphaFoldDB" id="A0A3Q1JM17"/>
<keyword evidence="2" id="KW-1185">Reference proteome</keyword>
<dbReference type="GeneTree" id="ENSGT00940000182567"/>
<dbReference type="OrthoDB" id="416119at2759"/>
<organism evidence="1 2">
    <name type="scientific">Anabas testudineus</name>
    <name type="common">Climbing perch</name>
    <name type="synonym">Anthias testudineus</name>
    <dbReference type="NCBI Taxonomy" id="64144"/>
    <lineage>
        <taxon>Eukaryota</taxon>
        <taxon>Metazoa</taxon>
        <taxon>Chordata</taxon>
        <taxon>Craniata</taxon>
        <taxon>Vertebrata</taxon>
        <taxon>Euteleostomi</taxon>
        <taxon>Actinopterygii</taxon>
        <taxon>Neopterygii</taxon>
        <taxon>Teleostei</taxon>
        <taxon>Neoteleostei</taxon>
        <taxon>Acanthomorphata</taxon>
        <taxon>Anabantaria</taxon>
        <taxon>Anabantiformes</taxon>
        <taxon>Anabantoidei</taxon>
        <taxon>Anabantidae</taxon>
        <taxon>Anabas</taxon>
    </lineage>
</organism>